<dbReference type="Pfam" id="PF02826">
    <property type="entry name" value="2-Hacid_dh_C"/>
    <property type="match status" value="1"/>
</dbReference>
<dbReference type="InterPro" id="IPR006140">
    <property type="entry name" value="D-isomer_DH_NAD-bd"/>
</dbReference>
<evidence type="ECO:0000313" key="3">
    <source>
        <dbReference type="Proteomes" id="UP000260991"/>
    </source>
</evidence>
<organism evidence="2 3">
    <name type="scientific">Faecalibacterium prausnitzii</name>
    <dbReference type="NCBI Taxonomy" id="853"/>
    <lineage>
        <taxon>Bacteria</taxon>
        <taxon>Bacillati</taxon>
        <taxon>Bacillota</taxon>
        <taxon>Clostridia</taxon>
        <taxon>Eubacteriales</taxon>
        <taxon>Oscillospiraceae</taxon>
        <taxon>Faecalibacterium</taxon>
    </lineage>
</organism>
<evidence type="ECO:0000259" key="1">
    <source>
        <dbReference type="Pfam" id="PF02826"/>
    </source>
</evidence>
<gene>
    <name evidence="2" type="ORF">DWZ46_09880</name>
</gene>
<proteinExistence type="predicted"/>
<comment type="caution">
    <text evidence="2">The sequence shown here is derived from an EMBL/GenBank/DDBJ whole genome shotgun (WGS) entry which is preliminary data.</text>
</comment>
<dbReference type="InterPro" id="IPR036291">
    <property type="entry name" value="NAD(P)-bd_dom_sf"/>
</dbReference>
<evidence type="ECO:0000313" key="2">
    <source>
        <dbReference type="EMBL" id="RGB90822.1"/>
    </source>
</evidence>
<dbReference type="GO" id="GO:0051287">
    <property type="term" value="F:NAD binding"/>
    <property type="evidence" value="ECO:0007669"/>
    <property type="project" value="InterPro"/>
</dbReference>
<dbReference type="RefSeq" id="WP_158403417.1">
    <property type="nucleotide sequence ID" value="NZ_QVER01000011.1"/>
</dbReference>
<accession>A0A3E2U3M8</accession>
<dbReference type="AlphaFoldDB" id="A0A3E2U3M8"/>
<dbReference type="SUPFAM" id="SSF51735">
    <property type="entry name" value="NAD(P)-binding Rossmann-fold domains"/>
    <property type="match status" value="1"/>
</dbReference>
<sequence length="264" mass="27326">MEGQKCFAVVGGDARQAAAARALARAGYSVGGPEMIAVADYILLPLPLDAARTPLAELLRAARPGTLALGGMLSVEAKAIAAEAGVELVDYFAREELTIRNAIPTAEGCIGILMKERSRTLWGSSILLTGFGPVGQALGVRLAALGAQVTASARRPAQRALAESLGLRSVPIDRLGQIASAFDTVVNTVPAPVLSEAVLARLRPQSFIVDLASRPGGTDFDAARRLGHRAIHALSLPAACAPETAGEAVARTVCDMIGQREEAS</sequence>
<protein>
    <submittedName>
        <fullName evidence="2">Dipicolinic acid synthetase</fullName>
    </submittedName>
</protein>
<feature type="domain" description="D-isomer specific 2-hydroxyacid dehydrogenase NAD-binding" evidence="1">
    <location>
        <begin position="116"/>
        <end position="212"/>
    </location>
</feature>
<reference evidence="2 3" key="1">
    <citation type="submission" date="2018-08" db="EMBL/GenBank/DDBJ databases">
        <title>A genome reference for cultivated species of the human gut microbiota.</title>
        <authorList>
            <person name="Zou Y."/>
            <person name="Xue W."/>
            <person name="Luo G."/>
        </authorList>
    </citation>
    <scope>NUCLEOTIDE SEQUENCE [LARGE SCALE GENOMIC DNA]</scope>
    <source>
        <strain evidence="2 3">AF32-8AC</strain>
    </source>
</reference>
<dbReference type="Gene3D" id="3.40.50.720">
    <property type="entry name" value="NAD(P)-binding Rossmann-like Domain"/>
    <property type="match status" value="1"/>
</dbReference>
<dbReference type="EMBL" id="QVER01000011">
    <property type="protein sequence ID" value="RGB90822.1"/>
    <property type="molecule type" value="Genomic_DNA"/>
</dbReference>
<name>A0A3E2U3M8_9FIRM</name>
<dbReference type="Proteomes" id="UP000260991">
    <property type="component" value="Unassembled WGS sequence"/>
</dbReference>